<evidence type="ECO:0000313" key="2">
    <source>
        <dbReference type="Proteomes" id="UP001223420"/>
    </source>
</evidence>
<dbReference type="RefSeq" id="WP_230367065.1">
    <property type="nucleotide sequence ID" value="NZ_JAJALK010000009.1"/>
</dbReference>
<reference evidence="1" key="1">
    <citation type="submission" date="2023-07" db="EMBL/GenBank/DDBJ databases">
        <title>Genomic Encyclopedia of Type Strains, Phase IV (KMG-IV): sequencing the most valuable type-strain genomes for metagenomic binning, comparative biology and taxonomic classification.</title>
        <authorList>
            <person name="Goeker M."/>
        </authorList>
    </citation>
    <scope>NUCLEOTIDE SEQUENCE</scope>
    <source>
        <strain evidence="1">DSM 19569</strain>
    </source>
</reference>
<dbReference type="Proteomes" id="UP001223420">
    <property type="component" value="Unassembled WGS sequence"/>
</dbReference>
<name>A0AAJ1WXY0_9HYPH</name>
<protein>
    <submittedName>
        <fullName evidence="1">Uncharacterized protein</fullName>
    </submittedName>
</protein>
<gene>
    <name evidence="1" type="ORF">QO001_004218</name>
</gene>
<proteinExistence type="predicted"/>
<organism evidence="1 2">
    <name type="scientific">Methylobacterium brachiatum</name>
    <dbReference type="NCBI Taxonomy" id="269660"/>
    <lineage>
        <taxon>Bacteria</taxon>
        <taxon>Pseudomonadati</taxon>
        <taxon>Pseudomonadota</taxon>
        <taxon>Alphaproteobacteria</taxon>
        <taxon>Hyphomicrobiales</taxon>
        <taxon>Methylobacteriaceae</taxon>
        <taxon>Methylobacterium</taxon>
    </lineage>
</organism>
<sequence length="59" mass="6431">MFEDSAPIDEAAAALKVSGVKIAPTGEEPKHRRIGDFIRSDADVWRLAAKRGLVEADPR</sequence>
<comment type="caution">
    <text evidence="1">The sequence shown here is derived from an EMBL/GenBank/DDBJ whole genome shotgun (WGS) entry which is preliminary data.</text>
</comment>
<accession>A0AAJ1WXY0</accession>
<dbReference type="EMBL" id="JAUSWL010000008">
    <property type="protein sequence ID" value="MDQ0545275.1"/>
    <property type="molecule type" value="Genomic_DNA"/>
</dbReference>
<dbReference type="AlphaFoldDB" id="A0AAJ1WXY0"/>
<evidence type="ECO:0000313" key="1">
    <source>
        <dbReference type="EMBL" id="MDQ0545275.1"/>
    </source>
</evidence>